<evidence type="ECO:0000313" key="14">
    <source>
        <dbReference type="EMBL" id="GAC09247.1"/>
    </source>
</evidence>
<feature type="domain" description="Peptidase M48" evidence="13">
    <location>
        <begin position="222"/>
        <end position="304"/>
    </location>
</feature>
<evidence type="ECO:0000256" key="4">
    <source>
        <dbReference type="ARBA" id="ARBA00022692"/>
    </source>
</evidence>
<evidence type="ECO:0000256" key="8">
    <source>
        <dbReference type="ARBA" id="ARBA00022989"/>
    </source>
</evidence>
<dbReference type="GO" id="GO:0004222">
    <property type="term" value="F:metalloendopeptidase activity"/>
    <property type="evidence" value="ECO:0007669"/>
    <property type="project" value="InterPro"/>
</dbReference>
<proteinExistence type="inferred from homology"/>
<evidence type="ECO:0000256" key="3">
    <source>
        <dbReference type="ARBA" id="ARBA00022670"/>
    </source>
</evidence>
<evidence type="ECO:0000256" key="7">
    <source>
        <dbReference type="ARBA" id="ARBA00022833"/>
    </source>
</evidence>
<keyword evidence="4 12" id="KW-0812">Transmembrane</keyword>
<feature type="transmembrane region" description="Helical" evidence="12">
    <location>
        <begin position="69"/>
        <end position="88"/>
    </location>
</feature>
<comment type="cofactor">
    <cofactor evidence="11">
        <name>Zn(2+)</name>
        <dbReference type="ChEBI" id="CHEBI:29105"/>
    </cofactor>
    <text evidence="11">Binds 1 zinc ion per subunit.</text>
</comment>
<dbReference type="Proteomes" id="UP000006320">
    <property type="component" value="Unassembled WGS sequence"/>
</dbReference>
<evidence type="ECO:0000256" key="1">
    <source>
        <dbReference type="ARBA" id="ARBA00004651"/>
    </source>
</evidence>
<dbReference type="EMBL" id="BAEM01000021">
    <property type="protein sequence ID" value="GAC09247.1"/>
    <property type="molecule type" value="Genomic_DNA"/>
</dbReference>
<name>A0AAV3UW01_9ALTE</name>
<sequence>MKHGKIIECSCCGQAHKLPFGKLGTVKCKTCSASFEADTRSKNDSPSINNVISKHELKKLLHPTEKSRFLIALLIAFPITISAVSLIFATFGLVLIGLSVIIFTVWFVLQISKASLIGSSVLVSPHNFPEIHEILVEVKARLEYKKNVDIYITENGNVNAFLYKFFQTKFILLNSEVVHSMPTSECREQLVWILGRFIGSLKAKHARFQLLSIIIKSIEKIKIFNLLILPYERATQYSGDQIGMALCSDLQSAIVAFDKLLVGNDIAKDVQIKGLLEQANQLHFSFFGRISKILSTHPHMTDRYLNLIAFARYMYPEEFQKYIAQFDNVTVSEMGSLLPKYYPLNKSGKQV</sequence>
<keyword evidence="9 11" id="KW-0482">Metalloprotease</keyword>
<comment type="similarity">
    <text evidence="11">Belongs to the peptidase M48 family.</text>
</comment>
<keyword evidence="8 12" id="KW-1133">Transmembrane helix</keyword>
<keyword evidence="3 11" id="KW-0645">Protease</keyword>
<dbReference type="GO" id="GO:0006508">
    <property type="term" value="P:proteolysis"/>
    <property type="evidence" value="ECO:0007669"/>
    <property type="project" value="UniProtKB-KW"/>
</dbReference>
<comment type="subcellular location">
    <subcellularLocation>
        <location evidence="1">Cell membrane</location>
        <topology evidence="1">Multi-pass membrane protein</topology>
    </subcellularLocation>
</comment>
<dbReference type="PANTHER" id="PTHR43221:SF1">
    <property type="entry name" value="PROTEASE HTPX"/>
    <property type="match status" value="1"/>
</dbReference>
<evidence type="ECO:0000259" key="13">
    <source>
        <dbReference type="Pfam" id="PF01435"/>
    </source>
</evidence>
<dbReference type="AlphaFoldDB" id="A0AAV3UW01"/>
<evidence type="ECO:0000313" key="15">
    <source>
        <dbReference type="Proteomes" id="UP000006320"/>
    </source>
</evidence>
<evidence type="ECO:0000256" key="12">
    <source>
        <dbReference type="SAM" id="Phobius"/>
    </source>
</evidence>
<keyword evidence="7 11" id="KW-0862">Zinc</keyword>
<accession>A0AAV3UW01</accession>
<organism evidence="14 15">
    <name type="scientific">Paraglaciecola chathamensis S18K6</name>
    <dbReference type="NCBI Taxonomy" id="1127672"/>
    <lineage>
        <taxon>Bacteria</taxon>
        <taxon>Pseudomonadati</taxon>
        <taxon>Pseudomonadota</taxon>
        <taxon>Gammaproteobacteria</taxon>
        <taxon>Alteromonadales</taxon>
        <taxon>Alteromonadaceae</taxon>
        <taxon>Paraglaciecola</taxon>
    </lineage>
</organism>
<dbReference type="RefSeq" id="WP_007986185.1">
    <property type="nucleotide sequence ID" value="NZ_BAEM01000021.1"/>
</dbReference>
<comment type="caution">
    <text evidence="14">The sequence shown here is derived from an EMBL/GenBank/DDBJ whole genome shotgun (WGS) entry which is preliminary data.</text>
</comment>
<dbReference type="Pfam" id="PF01435">
    <property type="entry name" value="Peptidase_M48"/>
    <property type="match status" value="1"/>
</dbReference>
<reference evidence="14 15" key="1">
    <citation type="journal article" date="2017" name="Antonie Van Leeuwenhoek">
        <title>Rhizobium rhizosphaerae sp. nov., a novel species isolated from rice rhizosphere.</title>
        <authorList>
            <person name="Zhao J.J."/>
            <person name="Zhang J."/>
            <person name="Zhang R.J."/>
            <person name="Zhang C.W."/>
            <person name="Yin H.Q."/>
            <person name="Zhang X.X."/>
        </authorList>
    </citation>
    <scope>NUCLEOTIDE SEQUENCE [LARGE SCALE GENOMIC DNA]</scope>
    <source>
        <strain evidence="14 15">S18K6</strain>
    </source>
</reference>
<dbReference type="CDD" id="cd07325">
    <property type="entry name" value="M48_Ste24p_like"/>
    <property type="match status" value="1"/>
</dbReference>
<dbReference type="PANTHER" id="PTHR43221">
    <property type="entry name" value="PROTEASE HTPX"/>
    <property type="match status" value="1"/>
</dbReference>
<keyword evidence="6 11" id="KW-0378">Hydrolase</keyword>
<keyword evidence="5" id="KW-0479">Metal-binding</keyword>
<evidence type="ECO:0000256" key="5">
    <source>
        <dbReference type="ARBA" id="ARBA00022723"/>
    </source>
</evidence>
<dbReference type="GO" id="GO:0005886">
    <property type="term" value="C:plasma membrane"/>
    <property type="evidence" value="ECO:0007669"/>
    <property type="project" value="UniProtKB-SubCell"/>
</dbReference>
<protein>
    <recommendedName>
        <fullName evidence="13">Peptidase M48 domain-containing protein</fullName>
    </recommendedName>
</protein>
<dbReference type="GO" id="GO:0046872">
    <property type="term" value="F:metal ion binding"/>
    <property type="evidence" value="ECO:0007669"/>
    <property type="project" value="UniProtKB-KW"/>
</dbReference>
<evidence type="ECO:0000256" key="11">
    <source>
        <dbReference type="RuleBase" id="RU003983"/>
    </source>
</evidence>
<gene>
    <name evidence="14" type="ORF">GCHA_1286</name>
</gene>
<evidence type="ECO:0000256" key="6">
    <source>
        <dbReference type="ARBA" id="ARBA00022801"/>
    </source>
</evidence>
<evidence type="ECO:0000256" key="9">
    <source>
        <dbReference type="ARBA" id="ARBA00023049"/>
    </source>
</evidence>
<evidence type="ECO:0000256" key="10">
    <source>
        <dbReference type="ARBA" id="ARBA00023136"/>
    </source>
</evidence>
<keyword evidence="10 12" id="KW-0472">Membrane</keyword>
<dbReference type="InterPro" id="IPR001915">
    <property type="entry name" value="Peptidase_M48"/>
</dbReference>
<evidence type="ECO:0000256" key="2">
    <source>
        <dbReference type="ARBA" id="ARBA00022475"/>
    </source>
</evidence>
<dbReference type="InterPro" id="IPR050083">
    <property type="entry name" value="HtpX_protease"/>
</dbReference>
<keyword evidence="2" id="KW-1003">Cell membrane</keyword>